<accession>A0A8G2BUK8</accession>
<name>A0A8G2BUK8_9BACT</name>
<dbReference type="Pfam" id="PF01408">
    <property type="entry name" value="GFO_IDH_MocA"/>
    <property type="match status" value="1"/>
</dbReference>
<dbReference type="PROSITE" id="PS51318">
    <property type="entry name" value="TAT"/>
    <property type="match status" value="1"/>
</dbReference>
<protein>
    <submittedName>
        <fullName evidence="3">Predicted dehydrogenase</fullName>
    </submittedName>
</protein>
<dbReference type="EMBL" id="FNVS01000003">
    <property type="protein sequence ID" value="SEF58374.1"/>
    <property type="molecule type" value="Genomic_DNA"/>
</dbReference>
<gene>
    <name evidence="3" type="ORF">SAMN05444001_1036</name>
</gene>
<keyword evidence="4" id="KW-1185">Reference proteome</keyword>
<dbReference type="Gene3D" id="3.30.360.10">
    <property type="entry name" value="Dihydrodipicolinate Reductase, domain 2"/>
    <property type="match status" value="1"/>
</dbReference>
<dbReference type="PANTHER" id="PTHR43818:SF5">
    <property type="entry name" value="OXIDOREDUCTASE FAMILY PROTEIN"/>
    <property type="match status" value="1"/>
</dbReference>
<organism evidence="3 4">
    <name type="scientific">Parabacteroides chinchillae</name>
    <dbReference type="NCBI Taxonomy" id="871327"/>
    <lineage>
        <taxon>Bacteria</taxon>
        <taxon>Pseudomonadati</taxon>
        <taxon>Bacteroidota</taxon>
        <taxon>Bacteroidia</taxon>
        <taxon>Bacteroidales</taxon>
        <taxon>Tannerellaceae</taxon>
        <taxon>Parabacteroides</taxon>
    </lineage>
</organism>
<dbReference type="RefSeq" id="WP_099464333.1">
    <property type="nucleotide sequence ID" value="NZ_FNVS01000003.1"/>
</dbReference>
<dbReference type="GO" id="GO:0000166">
    <property type="term" value="F:nucleotide binding"/>
    <property type="evidence" value="ECO:0007669"/>
    <property type="project" value="InterPro"/>
</dbReference>
<dbReference type="InterPro" id="IPR043906">
    <property type="entry name" value="Gfo/Idh/MocA_OxRdtase_bact_C"/>
</dbReference>
<evidence type="ECO:0000313" key="4">
    <source>
        <dbReference type="Proteomes" id="UP000236725"/>
    </source>
</evidence>
<comment type="caution">
    <text evidence="3">The sequence shown here is derived from an EMBL/GenBank/DDBJ whole genome shotgun (WGS) entry which is preliminary data.</text>
</comment>
<evidence type="ECO:0000259" key="2">
    <source>
        <dbReference type="Pfam" id="PF19051"/>
    </source>
</evidence>
<dbReference type="Gene3D" id="3.40.50.720">
    <property type="entry name" value="NAD(P)-binding Rossmann-like Domain"/>
    <property type="match status" value="1"/>
</dbReference>
<feature type="domain" description="Gfo/Idh/MocA-like oxidoreductase bacterial type C-terminal" evidence="2">
    <location>
        <begin position="208"/>
        <end position="443"/>
    </location>
</feature>
<dbReference type="PANTHER" id="PTHR43818">
    <property type="entry name" value="BCDNA.GH03377"/>
    <property type="match status" value="1"/>
</dbReference>
<dbReference type="SUPFAM" id="SSF55347">
    <property type="entry name" value="Glyceraldehyde-3-phosphate dehydrogenase-like, C-terminal domain"/>
    <property type="match status" value="1"/>
</dbReference>
<evidence type="ECO:0000259" key="1">
    <source>
        <dbReference type="Pfam" id="PF01408"/>
    </source>
</evidence>
<reference evidence="3 4" key="1">
    <citation type="submission" date="2016-10" db="EMBL/GenBank/DDBJ databases">
        <authorList>
            <person name="Varghese N."/>
            <person name="Submissions S."/>
        </authorList>
    </citation>
    <scope>NUCLEOTIDE SEQUENCE [LARGE SCALE GENOMIC DNA]</scope>
    <source>
        <strain evidence="3 4">DSM 29073</strain>
    </source>
</reference>
<dbReference type="Pfam" id="PF19051">
    <property type="entry name" value="GFO_IDH_MocA_C2"/>
    <property type="match status" value="1"/>
</dbReference>
<evidence type="ECO:0000313" key="3">
    <source>
        <dbReference type="EMBL" id="SEF58374.1"/>
    </source>
</evidence>
<proteinExistence type="predicted"/>
<dbReference type="AlphaFoldDB" id="A0A8G2BUK8"/>
<dbReference type="SUPFAM" id="SSF51735">
    <property type="entry name" value="NAD(P)-binding Rossmann-fold domains"/>
    <property type="match status" value="1"/>
</dbReference>
<dbReference type="Proteomes" id="UP000236725">
    <property type="component" value="Unassembled WGS sequence"/>
</dbReference>
<dbReference type="InterPro" id="IPR006311">
    <property type="entry name" value="TAT_signal"/>
</dbReference>
<sequence>MTTRRNFLKKAMMGTALVSVGGVLPGFSAKSYARIVGANDRIRVGAAGVNARGFALANNFCKQKNCEVIYVCDVDKRAIEKSIASIEKITGNAPKPEGDIRKMIEAQDVDAVMIATPDHWHAYAALMAMKAGKDVYLEKPCSYCPEEGEILVKAADKYKRVVAMGTQRRSWPNVIQGINEIKEGAIGNPYFGKAWYTNNRPSIGIEKVTAVPEWLDWDLWQGPAPRVGYKPNFLHYNWHWFWHWGTSESANNGTHMIDLLRWGMGVDYPTKVNSYGGRYRYQDDWETPDTQVINLEFGNNKSMVWEGRSCNGRTIEGSTVGAMFYGEKGSMVITGSDGYIIYDLDNKKVKQVYSKIDIDARNLVDPAKELDGFHIRNFLDGILKGEKLNADILTGHKSTLLMQLGNISHRVGHSLEIDSSNGQILNAPDTKNLWTREYQKGWEVKL</sequence>
<dbReference type="InterPro" id="IPR050463">
    <property type="entry name" value="Gfo/Idh/MocA_oxidrdct_glycsds"/>
</dbReference>
<feature type="domain" description="Gfo/Idh/MocA-like oxidoreductase N-terminal" evidence="1">
    <location>
        <begin position="43"/>
        <end position="165"/>
    </location>
</feature>
<dbReference type="InterPro" id="IPR000683">
    <property type="entry name" value="Gfo/Idh/MocA-like_OxRdtase_N"/>
</dbReference>
<dbReference type="InterPro" id="IPR036291">
    <property type="entry name" value="NAD(P)-bd_dom_sf"/>
</dbReference>